<dbReference type="InterPro" id="IPR019734">
    <property type="entry name" value="TPR_rpt"/>
</dbReference>
<dbReference type="PANTHER" id="PTHR44809:SF1">
    <property type="entry name" value="PROTEIN O-MANNOSYL-TRANSFERASE TMTC1"/>
    <property type="match status" value="1"/>
</dbReference>
<feature type="repeat" description="TPR" evidence="1">
    <location>
        <begin position="129"/>
        <end position="162"/>
    </location>
</feature>
<dbReference type="PROSITE" id="PS51257">
    <property type="entry name" value="PROKAR_LIPOPROTEIN"/>
    <property type="match status" value="1"/>
</dbReference>
<evidence type="ECO:0000313" key="3">
    <source>
        <dbReference type="EMBL" id="MDI6451672.1"/>
    </source>
</evidence>
<organism evidence="3 4">
    <name type="scientific">Anaerobaca lacustris</name>
    <dbReference type="NCBI Taxonomy" id="3044600"/>
    <lineage>
        <taxon>Bacteria</taxon>
        <taxon>Pseudomonadati</taxon>
        <taxon>Planctomycetota</taxon>
        <taxon>Phycisphaerae</taxon>
        <taxon>Sedimentisphaerales</taxon>
        <taxon>Anaerobacaceae</taxon>
        <taxon>Anaerobaca</taxon>
    </lineage>
</organism>
<accession>A0AAW6U1A1</accession>
<keyword evidence="1" id="KW-0802">TPR repeat</keyword>
<dbReference type="SMART" id="SM00028">
    <property type="entry name" value="TPR"/>
    <property type="match status" value="3"/>
</dbReference>
<feature type="compositionally biased region" description="Polar residues" evidence="2">
    <location>
        <begin position="44"/>
        <end position="57"/>
    </location>
</feature>
<comment type="caution">
    <text evidence="3">The sequence shown here is derived from an EMBL/GenBank/DDBJ whole genome shotgun (WGS) entry which is preliminary data.</text>
</comment>
<dbReference type="Gene3D" id="1.25.40.10">
    <property type="entry name" value="Tetratricopeptide repeat domain"/>
    <property type="match status" value="1"/>
</dbReference>
<dbReference type="Proteomes" id="UP001431776">
    <property type="component" value="Unassembled WGS sequence"/>
</dbReference>
<dbReference type="PANTHER" id="PTHR44809">
    <property type="match status" value="1"/>
</dbReference>
<proteinExistence type="predicted"/>
<dbReference type="Pfam" id="PF13432">
    <property type="entry name" value="TPR_16"/>
    <property type="match status" value="1"/>
</dbReference>
<evidence type="ECO:0000313" key="4">
    <source>
        <dbReference type="Proteomes" id="UP001431776"/>
    </source>
</evidence>
<evidence type="ECO:0000256" key="2">
    <source>
        <dbReference type="SAM" id="MobiDB-lite"/>
    </source>
</evidence>
<feature type="repeat" description="TPR" evidence="1">
    <location>
        <begin position="95"/>
        <end position="128"/>
    </location>
</feature>
<dbReference type="InterPro" id="IPR052943">
    <property type="entry name" value="TMTC_O-mannosyl-trnsfr"/>
</dbReference>
<dbReference type="EMBL" id="JASCXX010000046">
    <property type="protein sequence ID" value="MDI6451672.1"/>
    <property type="molecule type" value="Genomic_DNA"/>
</dbReference>
<protein>
    <submittedName>
        <fullName evidence="3">Tetratricopeptide repeat protein</fullName>
    </submittedName>
</protein>
<feature type="region of interest" description="Disordered" evidence="2">
    <location>
        <begin position="34"/>
        <end position="60"/>
    </location>
</feature>
<dbReference type="AlphaFoldDB" id="A0AAW6U1A1"/>
<sequence length="217" mass="23448">MTTQKKSLPVAPGAALVIGLVVLVMTMAGCAESVQPAQGDSPRFSRSVSAAESQTEPAPTPRTLLALADILAAQGKDKDCEFVLSTCIRQHPDFVPCYNGLAELYIRQGRITEAADVLSEAVRAWPNDAVLLNNLGMCHLIRRDYRTSLEFFTRATASAPGRSKYQANMATSLGMLGRDAEALAILRQILPEEIAVHNAQVLQRARQRVADTSENGL</sequence>
<dbReference type="SUPFAM" id="SSF48452">
    <property type="entry name" value="TPR-like"/>
    <property type="match status" value="1"/>
</dbReference>
<dbReference type="PROSITE" id="PS50005">
    <property type="entry name" value="TPR"/>
    <property type="match status" value="2"/>
</dbReference>
<dbReference type="InterPro" id="IPR011990">
    <property type="entry name" value="TPR-like_helical_dom_sf"/>
</dbReference>
<reference evidence="3" key="1">
    <citation type="submission" date="2023-05" db="EMBL/GenBank/DDBJ databases">
        <title>Anaerotaeda fermentans gen. nov., sp. nov., a novel anaerobic planctomycete of the new family within the order Sedimentisphaerales isolated from Taman Peninsula, Russia.</title>
        <authorList>
            <person name="Khomyakova M.A."/>
            <person name="Merkel A.Y."/>
            <person name="Slobodkin A.I."/>
        </authorList>
    </citation>
    <scope>NUCLEOTIDE SEQUENCE</scope>
    <source>
        <strain evidence="3">M17dextr</strain>
    </source>
</reference>
<dbReference type="RefSeq" id="WP_349247080.1">
    <property type="nucleotide sequence ID" value="NZ_JASCXX010000046.1"/>
</dbReference>
<name>A0AAW6U1A1_9BACT</name>
<evidence type="ECO:0000256" key="1">
    <source>
        <dbReference type="PROSITE-ProRule" id="PRU00339"/>
    </source>
</evidence>
<gene>
    <name evidence="3" type="ORF">QJ522_21605</name>
</gene>
<keyword evidence="4" id="KW-1185">Reference proteome</keyword>